<reference evidence="1" key="1">
    <citation type="journal article" date="2020" name="Ecol. Evol.">
        <title>Genome structure and content of the rice root-knot nematode (Meloidogyne graminicola).</title>
        <authorList>
            <person name="Phan N.T."/>
            <person name="Danchin E.G.J."/>
            <person name="Klopp C."/>
            <person name="Perfus-Barbeoch L."/>
            <person name="Kozlowski D.K."/>
            <person name="Koutsovoulos G.D."/>
            <person name="Lopez-Roques C."/>
            <person name="Bouchez O."/>
            <person name="Zahm M."/>
            <person name="Besnard G."/>
            <person name="Bellafiore S."/>
        </authorList>
    </citation>
    <scope>NUCLEOTIDE SEQUENCE</scope>
    <source>
        <strain evidence="1">VN-18</strain>
    </source>
</reference>
<dbReference type="OrthoDB" id="5900624at2759"/>
<dbReference type="AlphaFoldDB" id="A0A8T0A2G9"/>
<proteinExistence type="predicted"/>
<name>A0A8T0A2G9_9BILA</name>
<sequence>MFSPKIFDSTSPLTVKEVASAVKIDGFEQWLSSQEFNADDPVIVFEFLTLNYNDKMRIVNALVNNHGQKVPLMDVVFKFATWPLLINARRNLLATMPQYFYSTAGPASAFRNNVRIDHPTYQTVRSMVITYCSEKTDSLNVMPYEFFEL</sequence>
<organism evidence="1 2">
    <name type="scientific">Meloidogyne graminicola</name>
    <dbReference type="NCBI Taxonomy" id="189291"/>
    <lineage>
        <taxon>Eukaryota</taxon>
        <taxon>Metazoa</taxon>
        <taxon>Ecdysozoa</taxon>
        <taxon>Nematoda</taxon>
        <taxon>Chromadorea</taxon>
        <taxon>Rhabditida</taxon>
        <taxon>Tylenchina</taxon>
        <taxon>Tylenchomorpha</taxon>
        <taxon>Tylenchoidea</taxon>
        <taxon>Meloidogynidae</taxon>
        <taxon>Meloidogyninae</taxon>
        <taxon>Meloidogyne</taxon>
    </lineage>
</organism>
<keyword evidence="2" id="KW-1185">Reference proteome</keyword>
<evidence type="ECO:0000313" key="2">
    <source>
        <dbReference type="Proteomes" id="UP000605970"/>
    </source>
</evidence>
<gene>
    <name evidence="1" type="ORF">Mgra_00000673</name>
</gene>
<dbReference type="EMBL" id="JABEBT010000003">
    <property type="protein sequence ID" value="KAF7639752.1"/>
    <property type="molecule type" value="Genomic_DNA"/>
</dbReference>
<comment type="caution">
    <text evidence="1">The sequence shown here is derived from an EMBL/GenBank/DDBJ whole genome shotgun (WGS) entry which is preliminary data.</text>
</comment>
<accession>A0A8T0A2G9</accession>
<dbReference type="Proteomes" id="UP000605970">
    <property type="component" value="Unassembled WGS sequence"/>
</dbReference>
<protein>
    <submittedName>
        <fullName evidence="1">Uncharacterized protein</fullName>
    </submittedName>
</protein>
<evidence type="ECO:0000313" key="1">
    <source>
        <dbReference type="EMBL" id="KAF7639752.1"/>
    </source>
</evidence>